<comment type="similarity">
    <text evidence="2 5">Belongs to the flagella basal body rod proteins family.</text>
</comment>
<comment type="caution">
    <text evidence="10">The sequence shown here is derived from an EMBL/GenBank/DDBJ whole genome shotgun (WGS) entry which is preliminary data.</text>
</comment>
<evidence type="ECO:0000259" key="7">
    <source>
        <dbReference type="Pfam" id="PF06429"/>
    </source>
</evidence>
<dbReference type="PANTHER" id="PTHR30435:SF1">
    <property type="entry name" value="FLAGELLAR HOOK PROTEIN FLGE"/>
    <property type="match status" value="1"/>
</dbReference>
<evidence type="ECO:0000256" key="3">
    <source>
        <dbReference type="ARBA" id="ARBA00019015"/>
    </source>
</evidence>
<sequence>MLRSLYSGTSGLRNHQVSMDVTSNNIANVNTTGYRGQRVTFKEHMYQTLQGATRPPGERGGTNPMQVGLGMGIGSVDTILSQGALESTGQITDLAIEGDAFFAFSDGIGTYYSRNGSLQLDGGGRLVSPTNGYTIQGLMADPDGRIPSKAVPGDVRIPFGEKAPANATSEVGFSSNLNKDSAGLGTILHTGKFLALAEGDNLLTGLNDQNGNLLNIRDDDTLRIDINDGAGSYRFEVRVGDGSDEIETMADLADWLEESLQDGTDGPGIGGASVTINGEGQLEIDGLGGDTISSISIGNATRPTSDTYVKNLFNWTSITGDNNTSSGQAMTPATEDHDITDLFDAAGRDLGLEPGDELNIAGSIGSETINFDPVVYGTDFTTMGEFLDVIQKALNLPETVVGSDGTDVPTVELNRAADGDKRAPAGAIMIRGQAQESFALNGIAISARNSNQSETAPNPFNSNLSLTEVQSARDTAVHATSIEVYDESGQAHTMTTTFTHTGEPNKWLWEISMEGDQNIISGNKGTIEFGQDGSPSSWTFDDGVSRFQFDPMNGSANVSLDLKTGSPGNFEGITQFSSPTTTAAKEQDGYAMGILDQISISEDGSVDGTYTNGTNKTIAKILVAEFRNPSGLQRLGDSMYGVSSNSGEAVLQEAQKGSTSSIKPGALEMSNVELSTEFTNLITIQKGYQANSRVITKSDQLLDELINLVR</sequence>
<evidence type="ECO:0000256" key="4">
    <source>
        <dbReference type="ARBA" id="ARBA00023143"/>
    </source>
</evidence>
<evidence type="ECO:0000313" key="11">
    <source>
        <dbReference type="Proteomes" id="UP000017148"/>
    </source>
</evidence>
<name>U7DCD0_9BACT</name>
<organism evidence="10 11">
    <name type="scientific">Chitinivibrio alkaliphilus ACht1</name>
    <dbReference type="NCBI Taxonomy" id="1313304"/>
    <lineage>
        <taxon>Bacteria</taxon>
        <taxon>Pseudomonadati</taxon>
        <taxon>Fibrobacterota</taxon>
        <taxon>Chitinivibrionia</taxon>
        <taxon>Chitinivibrionales</taxon>
        <taxon>Chitinivibrionaceae</taxon>
        <taxon>Chitinivibrio</taxon>
    </lineage>
</organism>
<dbReference type="GO" id="GO:0009424">
    <property type="term" value="C:bacterial-type flagellum hook"/>
    <property type="evidence" value="ECO:0007669"/>
    <property type="project" value="TreeGrafter"/>
</dbReference>
<dbReference type="InterPro" id="IPR010930">
    <property type="entry name" value="Flg_bb/hook_C_dom"/>
</dbReference>
<feature type="domain" description="Flagellar basal body rod protein N-terminal" evidence="6">
    <location>
        <begin position="5"/>
        <end position="35"/>
    </location>
</feature>
<dbReference type="STRING" id="1313304.CALK_1067"/>
<dbReference type="Proteomes" id="UP000017148">
    <property type="component" value="Unassembled WGS sequence"/>
</dbReference>
<keyword evidence="10" id="KW-0282">Flagellum</keyword>
<dbReference type="InterPro" id="IPR011491">
    <property type="entry name" value="FlgE_D2"/>
</dbReference>
<reference evidence="10 11" key="1">
    <citation type="journal article" date="2013" name="Environ. Microbiol.">
        <title>Genome analysis of Chitinivibrio alkaliphilus gen. nov., sp. nov., a novel extremely haloalkaliphilic anaerobic chitinolytic bacterium from the candidate phylum Termite Group 3.</title>
        <authorList>
            <person name="Sorokin D.Y."/>
            <person name="Gumerov V.M."/>
            <person name="Rakitin A.L."/>
            <person name="Beletsky A.V."/>
            <person name="Damste J.S."/>
            <person name="Muyzer G."/>
            <person name="Mardanov A.V."/>
            <person name="Ravin N.V."/>
        </authorList>
    </citation>
    <scope>NUCLEOTIDE SEQUENCE [LARGE SCALE GENOMIC DNA]</scope>
    <source>
        <strain evidence="10 11">ACht1</strain>
    </source>
</reference>
<dbReference type="OrthoDB" id="9804559at2"/>
<protein>
    <recommendedName>
        <fullName evidence="3 5">Flagellar hook protein FlgE</fullName>
    </recommendedName>
</protein>
<dbReference type="InterPro" id="IPR001444">
    <property type="entry name" value="Flag_bb_rod_N"/>
</dbReference>
<dbReference type="RefSeq" id="WP_022636555.1">
    <property type="nucleotide sequence ID" value="NZ_ASJR01000007.1"/>
</dbReference>
<dbReference type="InterPro" id="IPR053967">
    <property type="entry name" value="LlgE_F_G-like_D1"/>
</dbReference>
<dbReference type="Pfam" id="PF07559">
    <property type="entry name" value="FlgE_D2"/>
    <property type="match status" value="1"/>
</dbReference>
<keyword evidence="10" id="KW-0969">Cilium</keyword>
<dbReference type="InterPro" id="IPR020013">
    <property type="entry name" value="Flagellar_FlgE/F/G"/>
</dbReference>
<comment type="function">
    <text evidence="5">A flexible structure which links the flagellar filament to the drive apparatus in the basal body.</text>
</comment>
<dbReference type="GO" id="GO:0005829">
    <property type="term" value="C:cytosol"/>
    <property type="evidence" value="ECO:0007669"/>
    <property type="project" value="TreeGrafter"/>
</dbReference>
<keyword evidence="11" id="KW-1185">Reference proteome</keyword>
<feature type="domain" description="Flagellar basal-body/hook protein C-terminal" evidence="7">
    <location>
        <begin position="664"/>
        <end position="708"/>
    </location>
</feature>
<dbReference type="eggNOG" id="COG1749">
    <property type="taxonomic scope" value="Bacteria"/>
</dbReference>
<comment type="subcellular location">
    <subcellularLocation>
        <location evidence="1 5">Bacterial flagellum basal body</location>
    </subcellularLocation>
</comment>
<gene>
    <name evidence="10" type="ORF">CALK_1067</name>
</gene>
<keyword evidence="10" id="KW-0966">Cell projection</keyword>
<feature type="domain" description="Flagellar hook protein FlgE/F/G-like D1" evidence="9">
    <location>
        <begin position="95"/>
        <end position="154"/>
    </location>
</feature>
<dbReference type="GO" id="GO:0071978">
    <property type="term" value="P:bacterial-type flagellum-dependent swarming motility"/>
    <property type="evidence" value="ECO:0007669"/>
    <property type="project" value="TreeGrafter"/>
</dbReference>
<evidence type="ECO:0000259" key="6">
    <source>
        <dbReference type="Pfam" id="PF00460"/>
    </source>
</evidence>
<evidence type="ECO:0000256" key="5">
    <source>
        <dbReference type="RuleBase" id="RU362116"/>
    </source>
</evidence>
<dbReference type="InterPro" id="IPR037058">
    <property type="entry name" value="Falgellar_hook_FlgE_sf"/>
</dbReference>
<evidence type="ECO:0000313" key="10">
    <source>
        <dbReference type="EMBL" id="ERP32080.1"/>
    </source>
</evidence>
<feature type="domain" description="Flagellar hook protein FlgE D2" evidence="8">
    <location>
        <begin position="472"/>
        <end position="590"/>
    </location>
</feature>
<dbReference type="AlphaFoldDB" id="U7DCD0"/>
<dbReference type="PANTHER" id="PTHR30435">
    <property type="entry name" value="FLAGELLAR PROTEIN"/>
    <property type="match status" value="1"/>
</dbReference>
<accession>U7DCD0</accession>
<dbReference type="Pfam" id="PF06429">
    <property type="entry name" value="Flg_bbr_C"/>
    <property type="match status" value="1"/>
</dbReference>
<dbReference type="Pfam" id="PF00460">
    <property type="entry name" value="Flg_bb_rod"/>
    <property type="match status" value="1"/>
</dbReference>
<dbReference type="EMBL" id="ASJR01000007">
    <property type="protein sequence ID" value="ERP32080.1"/>
    <property type="molecule type" value="Genomic_DNA"/>
</dbReference>
<evidence type="ECO:0000259" key="8">
    <source>
        <dbReference type="Pfam" id="PF07559"/>
    </source>
</evidence>
<dbReference type="InterPro" id="IPR037925">
    <property type="entry name" value="FlgE/F/G-like"/>
</dbReference>
<dbReference type="SUPFAM" id="SSF117143">
    <property type="entry name" value="Flagellar hook protein flgE"/>
    <property type="match status" value="1"/>
</dbReference>
<evidence type="ECO:0000256" key="2">
    <source>
        <dbReference type="ARBA" id="ARBA00009677"/>
    </source>
</evidence>
<dbReference type="GO" id="GO:0009425">
    <property type="term" value="C:bacterial-type flagellum basal body"/>
    <property type="evidence" value="ECO:0007669"/>
    <property type="project" value="UniProtKB-SubCell"/>
</dbReference>
<dbReference type="Gene3D" id="2.60.98.20">
    <property type="entry name" value="Flagellar hook protein FlgE"/>
    <property type="match status" value="1"/>
</dbReference>
<evidence type="ECO:0000256" key="1">
    <source>
        <dbReference type="ARBA" id="ARBA00004117"/>
    </source>
</evidence>
<dbReference type="PATRIC" id="fig|1313304.3.peg.1018"/>
<keyword evidence="4 5" id="KW-0975">Bacterial flagellum</keyword>
<dbReference type="NCBIfam" id="TIGR03506">
    <property type="entry name" value="FlgEFG_subfam"/>
    <property type="match status" value="2"/>
</dbReference>
<proteinExistence type="inferred from homology"/>
<evidence type="ECO:0000259" key="9">
    <source>
        <dbReference type="Pfam" id="PF22692"/>
    </source>
</evidence>
<dbReference type="Pfam" id="PF22692">
    <property type="entry name" value="LlgE_F_G_D1"/>
    <property type="match status" value="1"/>
</dbReference>